<dbReference type="GO" id="GO:0032259">
    <property type="term" value="P:methylation"/>
    <property type="evidence" value="ECO:0007669"/>
    <property type="project" value="UniProtKB-KW"/>
</dbReference>
<dbReference type="InterPro" id="IPR029063">
    <property type="entry name" value="SAM-dependent_MTases_sf"/>
</dbReference>
<dbReference type="Gene3D" id="1.10.1200.270">
    <property type="entry name" value="Methyltransferase, alpha-helical capping domain"/>
    <property type="match status" value="1"/>
</dbReference>
<dbReference type="AlphaFoldDB" id="A0AAV0GVD3"/>
<dbReference type="EMBL" id="CAMGYJ010000002">
    <property type="protein sequence ID" value="CAI0376967.1"/>
    <property type="molecule type" value="Genomic_DNA"/>
</dbReference>
<dbReference type="PANTHER" id="PTHR31009">
    <property type="entry name" value="S-ADENOSYL-L-METHIONINE:CARBOXYL METHYLTRANSFERASE FAMILY PROTEIN"/>
    <property type="match status" value="1"/>
</dbReference>
<dbReference type="GO" id="GO:0008168">
    <property type="term" value="F:methyltransferase activity"/>
    <property type="evidence" value="ECO:0007669"/>
    <property type="project" value="UniProtKB-KW"/>
</dbReference>
<accession>A0AAV0GVD3</accession>
<keyword evidence="6" id="KW-1185">Reference proteome</keyword>
<reference evidence="5" key="1">
    <citation type="submission" date="2022-08" db="EMBL/GenBank/DDBJ databases">
        <authorList>
            <person name="Gutierrez-Valencia J."/>
        </authorList>
    </citation>
    <scope>NUCLEOTIDE SEQUENCE</scope>
</reference>
<evidence type="ECO:0000256" key="4">
    <source>
        <dbReference type="ARBA" id="ARBA00022842"/>
    </source>
</evidence>
<proteinExistence type="predicted"/>
<keyword evidence="1" id="KW-0489">Methyltransferase</keyword>
<organism evidence="5 6">
    <name type="scientific">Linum tenue</name>
    <dbReference type="NCBI Taxonomy" id="586396"/>
    <lineage>
        <taxon>Eukaryota</taxon>
        <taxon>Viridiplantae</taxon>
        <taxon>Streptophyta</taxon>
        <taxon>Embryophyta</taxon>
        <taxon>Tracheophyta</taxon>
        <taxon>Spermatophyta</taxon>
        <taxon>Magnoliopsida</taxon>
        <taxon>eudicotyledons</taxon>
        <taxon>Gunneridae</taxon>
        <taxon>Pentapetalae</taxon>
        <taxon>rosids</taxon>
        <taxon>fabids</taxon>
        <taxon>Malpighiales</taxon>
        <taxon>Linaceae</taxon>
        <taxon>Linum</taxon>
    </lineage>
</organism>
<dbReference type="SUPFAM" id="SSF53335">
    <property type="entry name" value="S-adenosyl-L-methionine-dependent methyltransferases"/>
    <property type="match status" value="1"/>
</dbReference>
<keyword evidence="3" id="KW-0479">Metal-binding</keyword>
<evidence type="ECO:0000313" key="6">
    <source>
        <dbReference type="Proteomes" id="UP001154282"/>
    </source>
</evidence>
<keyword evidence="2" id="KW-0808">Transferase</keyword>
<dbReference type="Pfam" id="PF03492">
    <property type="entry name" value="Methyltransf_7"/>
    <property type="match status" value="1"/>
</dbReference>
<evidence type="ECO:0000256" key="3">
    <source>
        <dbReference type="ARBA" id="ARBA00022723"/>
    </source>
</evidence>
<gene>
    <name evidence="5" type="ORF">LITE_LOCUS1254</name>
</gene>
<name>A0AAV0GVD3_9ROSI</name>
<evidence type="ECO:0000313" key="5">
    <source>
        <dbReference type="EMBL" id="CAI0376967.1"/>
    </source>
</evidence>
<dbReference type="InterPro" id="IPR042086">
    <property type="entry name" value="MeTrfase_capping"/>
</dbReference>
<dbReference type="Proteomes" id="UP001154282">
    <property type="component" value="Unassembled WGS sequence"/>
</dbReference>
<dbReference type="InterPro" id="IPR005299">
    <property type="entry name" value="MeTrfase_7"/>
</dbReference>
<keyword evidence="4" id="KW-0460">Magnesium</keyword>
<comment type="caution">
    <text evidence="5">The sequence shown here is derived from an EMBL/GenBank/DDBJ whole genome shotgun (WGS) entry which is preliminary data.</text>
</comment>
<dbReference type="GO" id="GO:0046872">
    <property type="term" value="F:metal ion binding"/>
    <property type="evidence" value="ECO:0007669"/>
    <property type="project" value="UniProtKB-KW"/>
</dbReference>
<evidence type="ECO:0000256" key="2">
    <source>
        <dbReference type="ARBA" id="ARBA00022679"/>
    </source>
</evidence>
<evidence type="ECO:0000256" key="1">
    <source>
        <dbReference type="ARBA" id="ARBA00022603"/>
    </source>
</evidence>
<protein>
    <submittedName>
        <fullName evidence="5">Uncharacterized protein</fullName>
    </submittedName>
</protein>
<sequence>MIDQEKLDRFNIPQYMPSPAEVEAEVHTQGSFAIDRLEVSKVSWDVSNGELSGSDEGHMKNAAGYNIANNIRVVAEPLLVSHFGAGGEEVIDEVFRRYAAIVSERMANEKTEFVNVIASLTKKAVSPQAHV</sequence>